<accession>A0A6A5T185</accession>
<name>A0A6A5T185_9PLEO</name>
<keyword evidence="2" id="KW-1185">Reference proteome</keyword>
<evidence type="ECO:0000313" key="2">
    <source>
        <dbReference type="Proteomes" id="UP000800038"/>
    </source>
</evidence>
<gene>
    <name evidence="1" type="ORF">EJ02DRAFT_344350</name>
</gene>
<dbReference type="AlphaFoldDB" id="A0A6A5T185"/>
<sequence>ITKLEEEALVQHILNKLLRRTPPLKAHAQDIADRLLREHGRKPGQVTNTDAGTAIDSVKELMVIHMLHGLAKVNPQWVEDGSNDLCKGQSWTIDALIASVEDDIRHSRPLPLLLSSRRRSAYSLALSNSNPALKDLVLPRHIASTARRSMLEAQQAAGNYTLSKSRSA</sequence>
<dbReference type="EMBL" id="ML976030">
    <property type="protein sequence ID" value="KAF1942897.1"/>
    <property type="molecule type" value="Genomic_DNA"/>
</dbReference>
<protein>
    <submittedName>
        <fullName evidence="1">Uncharacterized protein</fullName>
    </submittedName>
</protein>
<feature type="non-terminal residue" evidence="1">
    <location>
        <position position="1"/>
    </location>
</feature>
<evidence type="ECO:0000313" key="1">
    <source>
        <dbReference type="EMBL" id="KAF1942897.1"/>
    </source>
</evidence>
<reference evidence="1" key="1">
    <citation type="journal article" date="2020" name="Stud. Mycol.">
        <title>101 Dothideomycetes genomes: a test case for predicting lifestyles and emergence of pathogens.</title>
        <authorList>
            <person name="Haridas S."/>
            <person name="Albert R."/>
            <person name="Binder M."/>
            <person name="Bloem J."/>
            <person name="Labutti K."/>
            <person name="Salamov A."/>
            <person name="Andreopoulos B."/>
            <person name="Baker S."/>
            <person name="Barry K."/>
            <person name="Bills G."/>
            <person name="Bluhm B."/>
            <person name="Cannon C."/>
            <person name="Castanera R."/>
            <person name="Culley D."/>
            <person name="Daum C."/>
            <person name="Ezra D."/>
            <person name="Gonzalez J."/>
            <person name="Henrissat B."/>
            <person name="Kuo A."/>
            <person name="Liang C."/>
            <person name="Lipzen A."/>
            <person name="Lutzoni F."/>
            <person name="Magnuson J."/>
            <person name="Mondo S."/>
            <person name="Nolan M."/>
            <person name="Ohm R."/>
            <person name="Pangilinan J."/>
            <person name="Park H.-J."/>
            <person name="Ramirez L."/>
            <person name="Alfaro M."/>
            <person name="Sun H."/>
            <person name="Tritt A."/>
            <person name="Yoshinaga Y."/>
            <person name="Zwiers L.-H."/>
            <person name="Turgeon B."/>
            <person name="Goodwin S."/>
            <person name="Spatafora J."/>
            <person name="Crous P."/>
            <person name="Grigoriev I."/>
        </authorList>
    </citation>
    <scope>NUCLEOTIDE SEQUENCE</scope>
    <source>
        <strain evidence="1">CBS 161.51</strain>
    </source>
</reference>
<organism evidence="1 2">
    <name type="scientific">Clathrospora elynae</name>
    <dbReference type="NCBI Taxonomy" id="706981"/>
    <lineage>
        <taxon>Eukaryota</taxon>
        <taxon>Fungi</taxon>
        <taxon>Dikarya</taxon>
        <taxon>Ascomycota</taxon>
        <taxon>Pezizomycotina</taxon>
        <taxon>Dothideomycetes</taxon>
        <taxon>Pleosporomycetidae</taxon>
        <taxon>Pleosporales</taxon>
        <taxon>Diademaceae</taxon>
        <taxon>Clathrospora</taxon>
    </lineage>
</organism>
<proteinExistence type="predicted"/>
<dbReference type="Proteomes" id="UP000800038">
    <property type="component" value="Unassembled WGS sequence"/>
</dbReference>